<reference evidence="1 2" key="1">
    <citation type="submission" date="2018-11" db="EMBL/GenBank/DDBJ databases">
        <title>Novel Erysipelotrichaceae bacterium isolated from small intestine of a swine.</title>
        <authorList>
            <person name="Kim J.S."/>
            <person name="Choe H."/>
            <person name="Lee Y.R."/>
            <person name="Kim K.M."/>
            <person name="Park D.S."/>
        </authorList>
    </citation>
    <scope>NUCLEOTIDE SEQUENCE [LARGE SCALE GENOMIC DNA]</scope>
    <source>
        <strain evidence="1 2">SG0102</strain>
    </source>
</reference>
<protein>
    <submittedName>
        <fullName evidence="1">Uncharacterized protein</fullName>
    </submittedName>
</protein>
<name>A0A3G9J4K4_9FIRM</name>
<keyword evidence="2" id="KW-1185">Reference proteome</keyword>
<accession>A0A3G9J4K4</accession>
<organism evidence="1 2">
    <name type="scientific">Intestinibaculum porci</name>
    <dbReference type="NCBI Taxonomy" id="2487118"/>
    <lineage>
        <taxon>Bacteria</taxon>
        <taxon>Bacillati</taxon>
        <taxon>Bacillota</taxon>
        <taxon>Erysipelotrichia</taxon>
        <taxon>Erysipelotrichales</taxon>
        <taxon>Erysipelotrichaceae</taxon>
        <taxon>Intestinibaculum</taxon>
    </lineage>
</organism>
<dbReference type="Proteomes" id="UP000268059">
    <property type="component" value="Chromosome"/>
</dbReference>
<evidence type="ECO:0000313" key="2">
    <source>
        <dbReference type="Proteomes" id="UP000268059"/>
    </source>
</evidence>
<evidence type="ECO:0000313" key="1">
    <source>
        <dbReference type="EMBL" id="BBH26097.1"/>
    </source>
</evidence>
<dbReference type="AlphaFoldDB" id="A0A3G9J4K4"/>
<proteinExistence type="predicted"/>
<dbReference type="EMBL" id="AP019309">
    <property type="protein sequence ID" value="BBH26097.1"/>
    <property type="molecule type" value="Genomic_DNA"/>
</dbReference>
<dbReference type="RefSeq" id="WP_125119004.1">
    <property type="nucleotide sequence ID" value="NZ_AP019309.1"/>
</dbReference>
<dbReference type="KEGG" id="ebm:SG0102_10310"/>
<sequence length="142" mass="16595">MIEASIRVKKGQIMAVRVNKHEDFFEHIVYPLFALTQAPHMESKQDVMETFQHMYAFHEGVYRMLADDETRYVIADGFYNLVYDQETLMIPGVIDDEKFLYLYGCFLASFVSYENLSRVIALVYTLYAQNAFANGELGDRYE</sequence>
<dbReference type="InParanoid" id="A0A3G9J4K4"/>
<gene>
    <name evidence="1" type="ORF">SG0102_10310</name>
</gene>